<protein>
    <submittedName>
        <fullName evidence="1">Tetratricopeptide (TPR) repeat protein</fullName>
    </submittedName>
</protein>
<dbReference type="RefSeq" id="WP_170039752.1">
    <property type="nucleotide sequence ID" value="NZ_JABDTL010000002.1"/>
</dbReference>
<comment type="caution">
    <text evidence="1">The sequence shown here is derived from an EMBL/GenBank/DDBJ whole genome shotgun (WGS) entry which is preliminary data.</text>
</comment>
<dbReference type="EMBL" id="JACHIA010000003">
    <property type="protein sequence ID" value="MBB6070039.1"/>
    <property type="molecule type" value="Genomic_DNA"/>
</dbReference>
<reference evidence="1 2" key="1">
    <citation type="submission" date="2020-08" db="EMBL/GenBank/DDBJ databases">
        <title>Genomic Encyclopedia of Type Strains, Phase IV (KMG-IV): sequencing the most valuable type-strain genomes for metagenomic binning, comparative biology and taxonomic classification.</title>
        <authorList>
            <person name="Goeker M."/>
        </authorList>
    </citation>
    <scope>NUCLEOTIDE SEQUENCE [LARGE SCALE GENOMIC DNA]</scope>
    <source>
        <strain evidence="1 2">DSM 29007</strain>
    </source>
</reference>
<gene>
    <name evidence="1" type="ORF">HNQ61_001656</name>
</gene>
<dbReference type="Proteomes" id="UP000582837">
    <property type="component" value="Unassembled WGS sequence"/>
</dbReference>
<dbReference type="SUPFAM" id="SSF48452">
    <property type="entry name" value="TPR-like"/>
    <property type="match status" value="1"/>
</dbReference>
<proteinExistence type="predicted"/>
<dbReference type="SMART" id="SM00028">
    <property type="entry name" value="TPR"/>
    <property type="match status" value="3"/>
</dbReference>
<accession>A0A841GTS8</accession>
<name>A0A841GTS8_9BACT</name>
<dbReference type="InterPro" id="IPR011990">
    <property type="entry name" value="TPR-like_helical_dom_sf"/>
</dbReference>
<dbReference type="AlphaFoldDB" id="A0A841GTS8"/>
<sequence>MAVQKARRNKRPHCMPLAPLRRMGDGSKPVGWEIIQVIDGELGVVLWNALRSIYEWVKPTPGESERLHLFGGPSAASRQRVLAAVGEAPHLAQALQTVSLLREDPGAAGPESIGEACAQISAWAEERSLLEVAGHFAEAGAYADPENPARANAAGRLCRRLGLPERSGAWFRRGRYASHRTKNRAERIRALLGYGALMRSLGRYEEAEAHYLLAAKLAERTRRRKQAAEAHHDLLSIAILLDDLETAEAHVWEALRLYPSRHPYLPVLGHDWAFALILRRFYSHAIPLVELALSRVRVPEFRTLMFSTLARAAAGARQAELHGSAEAQVLQHVSRFPEYAPAALVNLAQAAWLFNAWDRAEEFARRGLEAAQAHSDERYQKDALDLLKNLKVRKAPPSELAPALPDVIDSVRARFQARLREARPPRPPQE</sequence>
<dbReference type="Gene3D" id="1.25.40.10">
    <property type="entry name" value="Tetratricopeptide repeat domain"/>
    <property type="match status" value="1"/>
</dbReference>
<evidence type="ECO:0000313" key="2">
    <source>
        <dbReference type="Proteomes" id="UP000582837"/>
    </source>
</evidence>
<evidence type="ECO:0000313" key="1">
    <source>
        <dbReference type="EMBL" id="MBB6070039.1"/>
    </source>
</evidence>
<dbReference type="InterPro" id="IPR019734">
    <property type="entry name" value="TPR_rpt"/>
</dbReference>
<organism evidence="1 2">
    <name type="scientific">Longimicrobium terrae</name>
    <dbReference type="NCBI Taxonomy" id="1639882"/>
    <lineage>
        <taxon>Bacteria</taxon>
        <taxon>Pseudomonadati</taxon>
        <taxon>Gemmatimonadota</taxon>
        <taxon>Longimicrobiia</taxon>
        <taxon>Longimicrobiales</taxon>
        <taxon>Longimicrobiaceae</taxon>
        <taxon>Longimicrobium</taxon>
    </lineage>
</organism>
<keyword evidence="2" id="KW-1185">Reference proteome</keyword>